<dbReference type="GO" id="GO:0005886">
    <property type="term" value="C:plasma membrane"/>
    <property type="evidence" value="ECO:0007669"/>
    <property type="project" value="UniProtKB-SubCell"/>
</dbReference>
<evidence type="ECO:0000256" key="2">
    <source>
        <dbReference type="ARBA" id="ARBA00008806"/>
    </source>
</evidence>
<dbReference type="PATRIC" id="fig|226185.9.peg.3212"/>
<evidence type="ECO:0000256" key="5">
    <source>
        <dbReference type="ARBA" id="ARBA00022989"/>
    </source>
</evidence>
<dbReference type="Pfam" id="PF02534">
    <property type="entry name" value="T4SS-DNA_transf"/>
    <property type="match status" value="1"/>
</dbReference>
<dbReference type="InterPro" id="IPR003688">
    <property type="entry name" value="TraG/VirD4"/>
</dbReference>
<keyword evidence="8" id="KW-0614">Plasmid</keyword>
<dbReference type="EMBL" id="AE016831">
    <property type="protein sequence ID" value="AAO83116.1"/>
    <property type="molecule type" value="Genomic_DNA"/>
</dbReference>
<dbReference type="Proteomes" id="UP000001415">
    <property type="component" value="Plasmid pTEF2"/>
</dbReference>
<dbReference type="AlphaFoldDB" id="Q82YL7"/>
<dbReference type="Gene3D" id="3.40.50.300">
    <property type="entry name" value="P-loop containing nucleotide triphosphate hydrolases"/>
    <property type="match status" value="1"/>
</dbReference>
<evidence type="ECO:0000256" key="7">
    <source>
        <dbReference type="SAM" id="Phobius"/>
    </source>
</evidence>
<dbReference type="HOGENOM" id="CLU_015347_4_1_9"/>
<keyword evidence="3" id="KW-1003">Cell membrane</keyword>
<accession>Q82YL7</accession>
<evidence type="ECO:0000256" key="6">
    <source>
        <dbReference type="ARBA" id="ARBA00023136"/>
    </source>
</evidence>
<dbReference type="InterPro" id="IPR027417">
    <property type="entry name" value="P-loop_NTPase"/>
</dbReference>
<keyword evidence="9" id="KW-1185">Reference proteome</keyword>
<evidence type="ECO:0000313" key="9">
    <source>
        <dbReference type="Proteomes" id="UP000001415"/>
    </source>
</evidence>
<evidence type="ECO:0000313" key="8">
    <source>
        <dbReference type="EMBL" id="AAO83116.1"/>
    </source>
</evidence>
<reference evidence="8 9" key="1">
    <citation type="journal article" date="2003" name="Science">
        <title>Role of mobile DNA in the evolution of vancomycin-resistant Enterococcus faecalis.</title>
        <authorList>
            <person name="Paulsen I."/>
            <person name="Banerjei L."/>
            <person name="Myers G.S.A."/>
            <person name="Nelson K.E."/>
            <person name="Seshadri R."/>
            <person name="Read T.D."/>
            <person name="Fouts D.E."/>
            <person name="Eisen J.A."/>
            <person name="Gill S.R."/>
            <person name="Heidelberg J.F."/>
            <person name="Tettelin H."/>
            <person name="Dodson R.J."/>
            <person name="Umayam L."/>
            <person name="Brinkac L."/>
            <person name="Beanan M."/>
            <person name="Daugherty S."/>
            <person name="DeBoy R.T."/>
            <person name="Durkin S."/>
            <person name="Kolonay J."/>
            <person name="Madupu R."/>
            <person name="Nelson W."/>
            <person name="Vamathevan J."/>
            <person name="Tran B."/>
            <person name="Upton J."/>
            <person name="Hansen T."/>
            <person name="Shetty J."/>
            <person name="Khouri H."/>
            <person name="Utterback T."/>
            <person name="Radune D."/>
            <person name="Ketchum K.A."/>
            <person name="Dougherty B.A."/>
            <person name="Fraser C.M."/>
        </authorList>
    </citation>
    <scope>NUCLEOTIDE SEQUENCE [LARGE SCALE GENOMIC DNA]</scope>
    <source>
        <strain evidence="9">ATCC 700802 / V583</strain>
        <plasmid evidence="9">Plasmid pTEF2</plasmid>
    </source>
</reference>
<keyword evidence="4 7" id="KW-0812">Transmembrane</keyword>
<protein>
    <submittedName>
        <fullName evidence="8">TraG family protein</fullName>
    </submittedName>
</protein>
<evidence type="ECO:0000256" key="3">
    <source>
        <dbReference type="ARBA" id="ARBA00022475"/>
    </source>
</evidence>
<feature type="transmembrane region" description="Helical" evidence="7">
    <location>
        <begin position="61"/>
        <end position="85"/>
    </location>
</feature>
<organism evidence="8 9">
    <name type="scientific">Enterococcus faecalis (strain ATCC 700802 / V583)</name>
    <dbReference type="NCBI Taxonomy" id="226185"/>
    <lineage>
        <taxon>Bacteria</taxon>
        <taxon>Bacillati</taxon>
        <taxon>Bacillota</taxon>
        <taxon>Bacilli</taxon>
        <taxon>Lactobacillales</taxon>
        <taxon>Enterococcaceae</taxon>
        <taxon>Enterococcus</taxon>
    </lineage>
</organism>
<proteinExistence type="inferred from homology"/>
<dbReference type="KEGG" id="efa:EFB0025"/>
<dbReference type="InterPro" id="IPR051539">
    <property type="entry name" value="T4SS-coupling_protein"/>
</dbReference>
<dbReference type="NCBIfam" id="NF045973">
    <property type="entry name" value="conju_CD1115"/>
    <property type="match status" value="1"/>
</dbReference>
<geneLocation type="plasmid" evidence="8 9">
    <name>pTEF2</name>
</geneLocation>
<dbReference type="SUPFAM" id="SSF52540">
    <property type="entry name" value="P-loop containing nucleoside triphosphate hydrolases"/>
    <property type="match status" value="1"/>
</dbReference>
<keyword evidence="6 7" id="KW-0472">Membrane</keyword>
<sequence length="610" mass="70276">MMQTYKKELKPYLYLGIFLFVIGFGIGNFFWLLPGTDYFSKTNYLFTKDILTYIEQTFYRFFITPSLLGFSVGILGFLLGLLMYVRDNDRGIYRHGEEYGSARFATPAEMKKYEDPIPENNIIVSKHVKISLFNKRLPIKLQKNKNIAILGDSGAAKTLAFIKTNLMQRHASFITTDPDGGILPEIGLLLKKGKYKIKVLDLNTLSNSDTFNVFEYMHSELDVDRVLEAVTEATKEGEKTTGEDFWIKAEGLLVRSLIAYLWFDGRRNDYTPHLGMIADMLRHLKRKDKNVPSPVEEWFEELNEAIPDNYAYRQWTLFNNLYESETRASVLGIAAARYSVFDHEEVVNMIRTDTMDIDSWNEEKTAVFIAIPETNTSFNFIAALMFATVGEVLRNKSDQVRLGKRVLEEGKELLHVRFLIDEFANIGRIPHFEKMLTTFRKREMSFTIVLQSLNQLQTLYRNGWQNILNGCACLLYLGGDEEETTKYLSARAGKQTLSIRKHSMNKGNQGGGSENRDKYGRDLIDRSEVALIGGDECLVFISKEHVFKDKKFYAFQHDRADELATGPTDDKWYTWRRYMTDEEAILDKISATDIIDHGEITSELKEETHV</sequence>
<dbReference type="CDD" id="cd01127">
    <property type="entry name" value="TrwB_TraG_TraD_VirD4"/>
    <property type="match status" value="1"/>
</dbReference>
<evidence type="ECO:0000256" key="1">
    <source>
        <dbReference type="ARBA" id="ARBA00004651"/>
    </source>
</evidence>
<keyword evidence="5 7" id="KW-1133">Transmembrane helix</keyword>
<dbReference type="PANTHER" id="PTHR37937:SF1">
    <property type="entry name" value="CONJUGATIVE TRANSFER: DNA TRANSPORT"/>
    <property type="match status" value="1"/>
</dbReference>
<dbReference type="PANTHER" id="PTHR37937">
    <property type="entry name" value="CONJUGATIVE TRANSFER: DNA TRANSPORT"/>
    <property type="match status" value="1"/>
</dbReference>
<name>Q82YL7_ENTFA</name>
<comment type="similarity">
    <text evidence="2">Belongs to the VirD4/TraG family.</text>
</comment>
<dbReference type="EnsemblBacteria" id="AAO83116">
    <property type="protein sequence ID" value="AAO83116"/>
    <property type="gene ID" value="EF_B0025"/>
</dbReference>
<comment type="subcellular location">
    <subcellularLocation>
        <location evidence="1">Cell membrane</location>
        <topology evidence="1">Multi-pass membrane protein</topology>
    </subcellularLocation>
</comment>
<feature type="transmembrane region" description="Helical" evidence="7">
    <location>
        <begin position="12"/>
        <end position="33"/>
    </location>
</feature>
<evidence type="ECO:0000256" key="4">
    <source>
        <dbReference type="ARBA" id="ARBA00022692"/>
    </source>
</evidence>
<gene>
    <name evidence="8" type="ordered locus">EF_B0025</name>
</gene>